<dbReference type="RefSeq" id="WP_128811044.1">
    <property type="nucleotide sequence ID" value="NZ_CP032093.1"/>
</dbReference>
<evidence type="ECO:0000313" key="1">
    <source>
        <dbReference type="EMBL" id="AXY01225.1"/>
    </source>
</evidence>
<organism evidence="1 2">
    <name type="scientific">Vibrio alfacsensis</name>
    <dbReference type="NCBI Taxonomy" id="1074311"/>
    <lineage>
        <taxon>Bacteria</taxon>
        <taxon>Pseudomonadati</taxon>
        <taxon>Pseudomonadota</taxon>
        <taxon>Gammaproteobacteria</taxon>
        <taxon>Vibrionales</taxon>
        <taxon>Vibrionaceae</taxon>
        <taxon>Vibrio</taxon>
    </lineage>
</organism>
<dbReference type="EMBL" id="CP032093">
    <property type="protein sequence ID" value="AXY01225.1"/>
    <property type="molecule type" value="Genomic_DNA"/>
</dbReference>
<evidence type="ECO:0000313" key="2">
    <source>
        <dbReference type="Proteomes" id="UP000262832"/>
    </source>
</evidence>
<gene>
    <name evidence="1" type="ORF">D1115_08505</name>
</gene>
<evidence type="ECO:0008006" key="3">
    <source>
        <dbReference type="Google" id="ProtNLM"/>
    </source>
</evidence>
<accession>A0ABN5PIZ1</accession>
<keyword evidence="2" id="KW-1185">Reference proteome</keyword>
<dbReference type="Proteomes" id="UP000262832">
    <property type="component" value="Chromosome I"/>
</dbReference>
<protein>
    <recommendedName>
        <fullName evidence="3">PEGA domain-containing protein</fullName>
    </recommendedName>
</protein>
<sequence>MGSLLASGCSTITNGSNEQISFSSREEGTKLFIDGKYYGKDHASITVPRGDAHTVVAQKAGCEQTTVTTDYSFQWGKSLFLNVLIDFGIISIPTDLLTGSAWETDSSHYEVTPNCPEAPAS</sequence>
<name>A0ABN5PIZ1_9VIBR</name>
<proteinExistence type="predicted"/>
<reference evidence="1 2" key="1">
    <citation type="submission" date="2018-08" db="EMBL/GenBank/DDBJ databases">
        <title>Genomic taxonomy of the Vibrionaceae family.</title>
        <authorList>
            <person name="Gomez-Gil B."/>
            <person name="Tanaka M."/>
            <person name="Sawabe T."/>
            <person name="Enciso-Ibarra K."/>
        </authorList>
    </citation>
    <scope>NUCLEOTIDE SEQUENCE [LARGE SCALE GENOMIC DNA]</scope>
    <source>
        <strain evidence="1 2">CAIM 1831</strain>
    </source>
</reference>